<dbReference type="EMBL" id="BDQG01000001">
    <property type="protein sequence ID" value="GAW67621.1"/>
    <property type="molecule type" value="Genomic_DNA"/>
</dbReference>
<keyword evidence="1" id="KW-1133">Transmembrane helix</keyword>
<evidence type="ECO:0000313" key="3">
    <source>
        <dbReference type="Proteomes" id="UP000194153"/>
    </source>
</evidence>
<evidence type="ECO:0000256" key="1">
    <source>
        <dbReference type="SAM" id="Phobius"/>
    </source>
</evidence>
<sequence length="94" mass="9946">MEKEEAMKKETEKSLAGKVTSWSIIGVVLAGTLLISGIADVSEGSGIMAKLFLFFIGAIIVVQVIPGVMLFSAMIKGIYGLVGKKAKATVEEKK</sequence>
<reference evidence="2 3" key="1">
    <citation type="submission" date="2017-04" db="EMBL/GenBank/DDBJ databases">
        <authorList>
            <consortium name="Geobacter pelophilus Genome Sequencing"/>
            <person name="Aoyagi T."/>
            <person name="Koike H."/>
            <person name="Hori T."/>
        </authorList>
    </citation>
    <scope>NUCLEOTIDE SEQUENCE [LARGE SCALE GENOMIC DNA]</scope>
    <source>
        <strain evidence="2 3">Drf2</strain>
    </source>
</reference>
<name>A0ABQ0MN28_9BACT</name>
<keyword evidence="1" id="KW-0812">Transmembrane</keyword>
<dbReference type="Proteomes" id="UP000194153">
    <property type="component" value="Unassembled WGS sequence"/>
</dbReference>
<keyword evidence="3" id="KW-1185">Reference proteome</keyword>
<protein>
    <recommendedName>
        <fullName evidence="4">DUF2798 domain-containing protein</fullName>
    </recommendedName>
</protein>
<keyword evidence="1" id="KW-0472">Membrane</keyword>
<feature type="transmembrane region" description="Helical" evidence="1">
    <location>
        <begin position="51"/>
        <end position="75"/>
    </location>
</feature>
<evidence type="ECO:0000313" key="2">
    <source>
        <dbReference type="EMBL" id="GAW67621.1"/>
    </source>
</evidence>
<gene>
    <name evidence="2" type="ORF">GPEL0_01r3550</name>
</gene>
<organism evidence="2 3">
    <name type="scientific">Geoanaerobacter pelophilus</name>
    <dbReference type="NCBI Taxonomy" id="60036"/>
    <lineage>
        <taxon>Bacteria</taxon>
        <taxon>Pseudomonadati</taxon>
        <taxon>Thermodesulfobacteriota</taxon>
        <taxon>Desulfuromonadia</taxon>
        <taxon>Geobacterales</taxon>
        <taxon>Geobacteraceae</taxon>
        <taxon>Geoanaerobacter</taxon>
    </lineage>
</organism>
<proteinExistence type="predicted"/>
<comment type="caution">
    <text evidence="2">The sequence shown here is derived from an EMBL/GenBank/DDBJ whole genome shotgun (WGS) entry which is preliminary data.</text>
</comment>
<accession>A0ABQ0MN28</accession>
<feature type="transmembrane region" description="Helical" evidence="1">
    <location>
        <begin position="21"/>
        <end position="39"/>
    </location>
</feature>
<reference evidence="3" key="2">
    <citation type="submission" date="2017-05" db="EMBL/GenBank/DDBJ databases">
        <title>Draft genome sequence of Geobacter pelophilus, a iron(III)-reducing bacteria.</title>
        <authorList>
            <person name="Aoyagi T."/>
            <person name="Koike H."/>
            <person name="Morita T."/>
            <person name="Sato Y."/>
            <person name="Habe H."/>
            <person name="Hori T."/>
        </authorList>
    </citation>
    <scope>NUCLEOTIDE SEQUENCE [LARGE SCALE GENOMIC DNA]</scope>
    <source>
        <strain evidence="3">Drf2</strain>
    </source>
</reference>
<evidence type="ECO:0008006" key="4">
    <source>
        <dbReference type="Google" id="ProtNLM"/>
    </source>
</evidence>